<accession>A0A845U6S6</accession>
<proteinExistence type="predicted"/>
<protein>
    <submittedName>
        <fullName evidence="1">Uncharacterized protein</fullName>
    </submittedName>
</protein>
<dbReference type="EMBL" id="WNJL01000037">
    <property type="protein sequence ID" value="NDU43362.1"/>
    <property type="molecule type" value="Genomic_DNA"/>
</dbReference>
<name>A0A845U6S6_9PROT</name>
<dbReference type="AlphaFoldDB" id="A0A845U6S6"/>
<evidence type="ECO:0000313" key="1">
    <source>
        <dbReference type="EMBL" id="NDU43362.1"/>
    </source>
</evidence>
<comment type="caution">
    <text evidence="1">The sequence shown here is derived from an EMBL/GenBank/DDBJ whole genome shotgun (WGS) entry which is preliminary data.</text>
</comment>
<reference evidence="1" key="1">
    <citation type="submission" date="2019-11" db="EMBL/GenBank/DDBJ databases">
        <title>Acidithiobacillus ferrianus sp. nov.: a facultatively anaerobic and extremely acidophilic chemolithoautotroph.</title>
        <authorList>
            <person name="Norris P.R."/>
            <person name="Falagan C."/>
            <person name="Moya-Beltran A."/>
            <person name="Castro M."/>
            <person name="Quatrini R."/>
            <person name="Johnson D.B."/>
        </authorList>
    </citation>
    <scope>NUCLEOTIDE SEQUENCE [LARGE SCALE GENOMIC DNA]</scope>
    <source>
        <strain evidence="1">MG</strain>
    </source>
</reference>
<sequence>MKTWIIVVVLALSFGIAGGDTWALASAPQKPLPVRSTSYCAVHGGYSLACVLNGKAGSVK</sequence>
<gene>
    <name evidence="1" type="ORF">GL267_12180</name>
</gene>
<organism evidence="1">
    <name type="scientific">Acidithiobacillus ferrianus</name>
    <dbReference type="NCBI Taxonomy" id="2678518"/>
    <lineage>
        <taxon>Bacteria</taxon>
        <taxon>Pseudomonadati</taxon>
        <taxon>Pseudomonadota</taxon>
        <taxon>Acidithiobacillia</taxon>
        <taxon>Acidithiobacillales</taxon>
        <taxon>Acidithiobacillaceae</taxon>
        <taxon>Acidithiobacillus</taxon>
    </lineage>
</organism>